<reference evidence="2 3" key="1">
    <citation type="submission" date="2020-08" db="EMBL/GenBank/DDBJ databases">
        <title>Genomic Encyclopedia of Type Strains, Phase IV (KMG-IV): sequencing the most valuable type-strain genomes for metagenomic binning, comparative biology and taxonomic classification.</title>
        <authorList>
            <person name="Goeker M."/>
        </authorList>
    </citation>
    <scope>NUCLEOTIDE SEQUENCE [LARGE SCALE GENOMIC DNA]</scope>
    <source>
        <strain evidence="2 3">DSM 45385</strain>
    </source>
</reference>
<sequence>MAVGGRPPWWQRVLTALAVLVFLAIAGMMVVLLVAGPD</sequence>
<evidence type="ECO:0000313" key="3">
    <source>
        <dbReference type="Proteomes" id="UP000568380"/>
    </source>
</evidence>
<keyword evidence="1" id="KW-1133">Transmembrane helix</keyword>
<evidence type="ECO:0000256" key="1">
    <source>
        <dbReference type="SAM" id="Phobius"/>
    </source>
</evidence>
<evidence type="ECO:0000313" key="2">
    <source>
        <dbReference type="EMBL" id="MBB5083934.1"/>
    </source>
</evidence>
<keyword evidence="1" id="KW-0472">Membrane</keyword>
<name>A0A7W8ELI8_9ACTN</name>
<keyword evidence="3" id="KW-1185">Reference proteome</keyword>
<accession>A0A7W8ELI8</accession>
<feature type="transmembrane region" description="Helical" evidence="1">
    <location>
        <begin position="12"/>
        <end position="35"/>
    </location>
</feature>
<organism evidence="2 3">
    <name type="scientific">Nonomuraea endophytica</name>
    <dbReference type="NCBI Taxonomy" id="714136"/>
    <lineage>
        <taxon>Bacteria</taxon>
        <taxon>Bacillati</taxon>
        <taxon>Actinomycetota</taxon>
        <taxon>Actinomycetes</taxon>
        <taxon>Streptosporangiales</taxon>
        <taxon>Streptosporangiaceae</taxon>
        <taxon>Nonomuraea</taxon>
    </lineage>
</organism>
<protein>
    <submittedName>
        <fullName evidence="2">Uncharacterized protein</fullName>
    </submittedName>
</protein>
<dbReference type="Proteomes" id="UP000568380">
    <property type="component" value="Unassembled WGS sequence"/>
</dbReference>
<comment type="caution">
    <text evidence="2">The sequence shown here is derived from an EMBL/GenBank/DDBJ whole genome shotgun (WGS) entry which is preliminary data.</text>
</comment>
<dbReference type="EMBL" id="JACHIN010000020">
    <property type="protein sequence ID" value="MBB5083934.1"/>
    <property type="molecule type" value="Genomic_DNA"/>
</dbReference>
<gene>
    <name evidence="2" type="ORF">HNR40_009442</name>
</gene>
<keyword evidence="1" id="KW-0812">Transmembrane</keyword>
<proteinExistence type="predicted"/>
<dbReference type="AlphaFoldDB" id="A0A7W8ELI8"/>